<organism evidence="2 3">
    <name type="scientific">Pyronema omphalodes (strain CBS 100304)</name>
    <name type="common">Pyronema confluens</name>
    <dbReference type="NCBI Taxonomy" id="1076935"/>
    <lineage>
        <taxon>Eukaryota</taxon>
        <taxon>Fungi</taxon>
        <taxon>Dikarya</taxon>
        <taxon>Ascomycota</taxon>
        <taxon>Pezizomycotina</taxon>
        <taxon>Pezizomycetes</taxon>
        <taxon>Pezizales</taxon>
        <taxon>Pyronemataceae</taxon>
        <taxon>Pyronema</taxon>
    </lineage>
</organism>
<dbReference type="AlphaFoldDB" id="U4LI68"/>
<evidence type="ECO:0000313" key="2">
    <source>
        <dbReference type="EMBL" id="CCX31628.1"/>
    </source>
</evidence>
<dbReference type="Proteomes" id="UP000018144">
    <property type="component" value="Unassembled WGS sequence"/>
</dbReference>
<dbReference type="eggNOG" id="ENOG502RYXR">
    <property type="taxonomic scope" value="Eukaryota"/>
</dbReference>
<accession>U4LI68</accession>
<dbReference type="OrthoDB" id="414243at2759"/>
<dbReference type="OMA" id="RDSSWKT"/>
<feature type="domain" description="Phosphatidate phosphatase APP1 catalytic" evidence="1">
    <location>
        <begin position="178"/>
        <end position="328"/>
    </location>
</feature>
<dbReference type="InterPro" id="IPR052935">
    <property type="entry name" value="Mg2+_PAP"/>
</dbReference>
<dbReference type="STRING" id="1076935.U4LI68"/>
<protein>
    <submittedName>
        <fullName evidence="2">Similar to Actin patch protein 1 acc. no. P53933</fullName>
    </submittedName>
</protein>
<evidence type="ECO:0000259" key="1">
    <source>
        <dbReference type="Pfam" id="PF09949"/>
    </source>
</evidence>
<dbReference type="InterPro" id="IPR019236">
    <property type="entry name" value="APP1_cat"/>
</dbReference>
<sequence>MSNIVTKNLPPFLSRLLRKARLIPSPPSLPVQKEDTVWIYDNIAYPSSTSPSGWTAEFISAYFLANSGKNVAAVVADISEKLGLGKGDEAEERIAERVQCFLDVIQEQRTVDIEFAGNGKITLGPSGKGGIAINQINLPPGKYQDGEELISTAVLPEGIDMNTTIATMKTRFAGKDGWAVVSDIDDTIKISHVRDRISLLRHTFALDPLAVSSMPQLYAHLNTVLQPAWYYLSASPYNLFPMLKEFVSENYPQGQILLREMSWQELESFVISLTVGTQKYKERELARLVTQLPNRKWVLIGDSTQKDPEAYATAYKANPEKVKRIWIRVVKGVNEMEEKRLNSEERFRAAFKGVPTEVWKTFSEASELEALVGEIS</sequence>
<reference evidence="2 3" key="1">
    <citation type="journal article" date="2013" name="PLoS Genet.">
        <title>The genome and development-dependent transcriptomes of Pyronema confluens: a window into fungal evolution.</title>
        <authorList>
            <person name="Traeger S."/>
            <person name="Altegoer F."/>
            <person name="Freitag M."/>
            <person name="Gabaldon T."/>
            <person name="Kempken F."/>
            <person name="Kumar A."/>
            <person name="Marcet-Houben M."/>
            <person name="Poggeler S."/>
            <person name="Stajich J.E."/>
            <person name="Nowrousian M."/>
        </authorList>
    </citation>
    <scope>NUCLEOTIDE SEQUENCE [LARGE SCALE GENOMIC DNA]</scope>
    <source>
        <strain evidence="3">CBS 100304</strain>
        <tissue evidence="2">Vegetative mycelium</tissue>
    </source>
</reference>
<dbReference type="EMBL" id="HF935622">
    <property type="protein sequence ID" value="CCX31628.1"/>
    <property type="molecule type" value="Genomic_DNA"/>
</dbReference>
<keyword evidence="3" id="KW-1185">Reference proteome</keyword>
<evidence type="ECO:0000313" key="3">
    <source>
        <dbReference type="Proteomes" id="UP000018144"/>
    </source>
</evidence>
<dbReference type="GO" id="GO:0030479">
    <property type="term" value="C:actin cortical patch"/>
    <property type="evidence" value="ECO:0007669"/>
    <property type="project" value="TreeGrafter"/>
</dbReference>
<dbReference type="GO" id="GO:0008195">
    <property type="term" value="F:phosphatidate phosphatase activity"/>
    <property type="evidence" value="ECO:0007669"/>
    <property type="project" value="InterPro"/>
</dbReference>
<name>U4LI68_PYROM</name>
<dbReference type="PANTHER" id="PTHR28208">
    <property type="entry name" value="PHOSPHATIDATE PHOSPHATASE APP1"/>
    <property type="match status" value="1"/>
</dbReference>
<dbReference type="Pfam" id="PF09949">
    <property type="entry name" value="APP1_cat"/>
    <property type="match status" value="1"/>
</dbReference>
<gene>
    <name evidence="2" type="ORF">PCON_11095</name>
</gene>
<proteinExistence type="predicted"/>
<dbReference type="PANTHER" id="PTHR28208:SF1">
    <property type="entry name" value="FILAMENT ORGANIZATION PROTEIN APP1-LIKE, PUTATIVE (AFU_ORTHOLOGUE AFUA_1G06650)-RELATED"/>
    <property type="match status" value="1"/>
</dbReference>